<evidence type="ECO:0000259" key="1">
    <source>
        <dbReference type="Pfam" id="PF12697"/>
    </source>
</evidence>
<dbReference type="RefSeq" id="WP_395116810.1">
    <property type="nucleotide sequence ID" value="NZ_CP170721.1"/>
</dbReference>
<dbReference type="AlphaFoldDB" id="A0AB74UMB4"/>
<organism evidence="2">
    <name type="scientific">Rhodanobacter sp. FW102-FHT14D07</name>
    <dbReference type="NCBI Taxonomy" id="3351462"/>
    <lineage>
        <taxon>Bacteria</taxon>
        <taxon>Pseudomonadati</taxon>
        <taxon>Pseudomonadota</taxon>
        <taxon>Gammaproteobacteria</taxon>
        <taxon>Lysobacterales</taxon>
        <taxon>Rhodanobacteraceae</taxon>
        <taxon>Rhodanobacter</taxon>
    </lineage>
</organism>
<dbReference type="InterPro" id="IPR000073">
    <property type="entry name" value="AB_hydrolase_1"/>
</dbReference>
<protein>
    <submittedName>
        <fullName evidence="2">Esterase/lipase family protein</fullName>
    </submittedName>
</protein>
<gene>
    <name evidence="2" type="ORF">ACFYG5_12070</name>
</gene>
<dbReference type="InterPro" id="IPR029058">
    <property type="entry name" value="AB_hydrolase_fold"/>
</dbReference>
<dbReference type="Gene3D" id="3.40.50.1820">
    <property type="entry name" value="alpha/beta hydrolase"/>
    <property type="match status" value="1"/>
</dbReference>
<dbReference type="EMBL" id="CP170721">
    <property type="protein sequence ID" value="XIA17301.1"/>
    <property type="molecule type" value="Genomic_DNA"/>
</dbReference>
<accession>A0AB74UMB4</accession>
<reference evidence="2" key="1">
    <citation type="submission" date="2024-10" db="EMBL/GenBank/DDBJ databases">
        <authorList>
            <person name="Lesea H.P."/>
            <person name="Kuehl J.V."/>
            <person name="Chandonia J.-M."/>
        </authorList>
    </citation>
    <scope>NUCLEOTIDE SEQUENCE</scope>
    <source>
        <strain evidence="2">FW102-FHT14D07</strain>
    </source>
</reference>
<dbReference type="SUPFAM" id="SSF53474">
    <property type="entry name" value="alpha/beta-Hydrolases"/>
    <property type="match status" value="1"/>
</dbReference>
<evidence type="ECO:0000313" key="2">
    <source>
        <dbReference type="EMBL" id="XIA17301.1"/>
    </source>
</evidence>
<name>A0AB74UMB4_9GAMM</name>
<feature type="domain" description="AB hydrolase-1" evidence="1">
    <location>
        <begin position="17"/>
        <end position="226"/>
    </location>
</feature>
<dbReference type="Pfam" id="PF12697">
    <property type="entry name" value="Abhydrolase_6"/>
    <property type="match status" value="1"/>
</dbReference>
<sequence>MTESRNPDPASRLQAHVILLHGLWMRGFALSMLHHRLMEAGFRVHRFDYLSVAASQQHILDRLHQRIATLAGEADAVHLVGHSLGGLLALRACSDGKALPPGRIVCLGSPLRGSAAARGFARWGRGGELLLGHNRQLLEEGFERWDGEREVGVIAGRVALGLGAVLGQLEGEHDGTVAVAETRLPGLADHCVVESSHTSLLFSPEVARRVACFLREGRFAAEPGAGTPADFR</sequence>
<dbReference type="PANTHER" id="PTHR37946">
    <property type="entry name" value="SLL1969 PROTEIN"/>
    <property type="match status" value="1"/>
</dbReference>
<proteinExistence type="predicted"/>
<dbReference type="PANTHER" id="PTHR37946:SF1">
    <property type="entry name" value="SLL1969 PROTEIN"/>
    <property type="match status" value="1"/>
</dbReference>